<organism evidence="9 10">
    <name type="scientific">Candidatus Nomurabacteria bacterium RIFCSPHIGHO2_01_FULL_39_10</name>
    <dbReference type="NCBI Taxonomy" id="1801733"/>
    <lineage>
        <taxon>Bacteria</taxon>
        <taxon>Candidatus Nomuraibacteriota</taxon>
    </lineage>
</organism>
<evidence type="ECO:0000313" key="9">
    <source>
        <dbReference type="EMBL" id="OGI64732.1"/>
    </source>
</evidence>
<dbReference type="SUPFAM" id="SSF161111">
    <property type="entry name" value="Cation efflux protein transmembrane domain-like"/>
    <property type="match status" value="1"/>
</dbReference>
<keyword evidence="3 6" id="KW-0812">Transmembrane</keyword>
<feature type="transmembrane region" description="Helical" evidence="6">
    <location>
        <begin position="195"/>
        <end position="214"/>
    </location>
</feature>
<evidence type="ECO:0000259" key="7">
    <source>
        <dbReference type="Pfam" id="PF01545"/>
    </source>
</evidence>
<dbReference type="AlphaFoldDB" id="A0A1F6V532"/>
<feature type="transmembrane region" description="Helical" evidence="6">
    <location>
        <begin position="170"/>
        <end position="189"/>
    </location>
</feature>
<dbReference type="PANTHER" id="PTHR13414">
    <property type="entry name" value="HUEL-CATION TRANSPORTER"/>
    <property type="match status" value="1"/>
</dbReference>
<feature type="transmembrane region" description="Helical" evidence="6">
    <location>
        <begin position="114"/>
        <end position="134"/>
    </location>
</feature>
<dbReference type="Gene3D" id="3.30.70.1350">
    <property type="entry name" value="Cation efflux protein, cytoplasmic domain"/>
    <property type="match status" value="1"/>
</dbReference>
<dbReference type="GO" id="GO:0006829">
    <property type="term" value="P:zinc ion transport"/>
    <property type="evidence" value="ECO:0007669"/>
    <property type="project" value="InterPro"/>
</dbReference>
<feature type="domain" description="Cation efflux protein cytoplasmic" evidence="8">
    <location>
        <begin position="227"/>
        <end position="298"/>
    </location>
</feature>
<evidence type="ECO:0000256" key="3">
    <source>
        <dbReference type="ARBA" id="ARBA00022692"/>
    </source>
</evidence>
<dbReference type="InterPro" id="IPR058533">
    <property type="entry name" value="Cation_efflux_TM"/>
</dbReference>
<dbReference type="Proteomes" id="UP000178700">
    <property type="component" value="Unassembled WGS sequence"/>
</dbReference>
<comment type="caution">
    <text evidence="9">The sequence shown here is derived from an EMBL/GenBank/DDBJ whole genome shotgun (WGS) entry which is preliminary data.</text>
</comment>
<gene>
    <name evidence="9" type="ORF">A2642_02795</name>
</gene>
<dbReference type="PANTHER" id="PTHR13414:SF9">
    <property type="entry name" value="PROTON-COUPLED ZINC ANTIPORTER SLC30A9, MITOCHONDRIAL"/>
    <property type="match status" value="1"/>
</dbReference>
<proteinExistence type="predicted"/>
<keyword evidence="4 6" id="KW-1133">Transmembrane helix</keyword>
<evidence type="ECO:0000313" key="10">
    <source>
        <dbReference type="Proteomes" id="UP000178700"/>
    </source>
</evidence>
<protein>
    <submittedName>
        <fullName evidence="9">Uncharacterized protein</fullName>
    </submittedName>
</protein>
<evidence type="ECO:0000256" key="5">
    <source>
        <dbReference type="ARBA" id="ARBA00023136"/>
    </source>
</evidence>
<evidence type="ECO:0000256" key="6">
    <source>
        <dbReference type="SAM" id="Phobius"/>
    </source>
</evidence>
<dbReference type="Gene3D" id="1.20.1510.10">
    <property type="entry name" value="Cation efflux protein transmembrane domain"/>
    <property type="match status" value="1"/>
</dbReference>
<dbReference type="GO" id="GO:0008324">
    <property type="term" value="F:monoatomic cation transmembrane transporter activity"/>
    <property type="evidence" value="ECO:0007669"/>
    <property type="project" value="InterPro"/>
</dbReference>
<dbReference type="SUPFAM" id="SSF160240">
    <property type="entry name" value="Cation efflux protein cytoplasmic domain-like"/>
    <property type="match status" value="1"/>
</dbReference>
<dbReference type="InterPro" id="IPR027470">
    <property type="entry name" value="Cation_efflux_CTD"/>
</dbReference>
<feature type="transmembrane region" description="Helical" evidence="6">
    <location>
        <begin position="9"/>
        <end position="29"/>
    </location>
</feature>
<accession>A0A1F6V532</accession>
<dbReference type="InterPro" id="IPR002524">
    <property type="entry name" value="Cation_efflux"/>
</dbReference>
<name>A0A1F6V532_9BACT</name>
<sequence length="320" mass="35443">MAQSGSKKVVYAALVGNLAIAIFKIIAAILGNSSAMLAEGYHSLSDTINQVLLLIGIHKSTKRPDNKHPYGYGKVQFFYAFLVAVLIFSIAGVLSLREGIHKLLNPEPLHNLTLIFIALAIAFVFESYALYIAYKELREEMKEENIPTLYQAIKESKDPTVLTVVFEDSLALLSIIIASLSIAAAYFLNNPIYDAIGSLVIGTLLMVFAVLLAYETKKLLIGESVTDNKKQEIIRAISSIPQVNDILDLRTMHLGPEQVIITTEVNLNQHLTTKQVEKAIDNIEHNLKKVFPKSICYIEAGGKVACESIKDVQKRTKRKK</sequence>
<evidence type="ECO:0000256" key="2">
    <source>
        <dbReference type="ARBA" id="ARBA00022448"/>
    </source>
</evidence>
<comment type="subcellular location">
    <subcellularLocation>
        <location evidence="1">Membrane</location>
        <topology evidence="1">Multi-pass membrane protein</topology>
    </subcellularLocation>
</comment>
<dbReference type="EMBL" id="MFTJ01000039">
    <property type="protein sequence ID" value="OGI64732.1"/>
    <property type="molecule type" value="Genomic_DNA"/>
</dbReference>
<dbReference type="InterPro" id="IPR036837">
    <property type="entry name" value="Cation_efflux_CTD_sf"/>
</dbReference>
<evidence type="ECO:0000256" key="1">
    <source>
        <dbReference type="ARBA" id="ARBA00004141"/>
    </source>
</evidence>
<dbReference type="Pfam" id="PF16916">
    <property type="entry name" value="ZT_dimer"/>
    <property type="match status" value="1"/>
</dbReference>
<feature type="domain" description="Cation efflux protein transmembrane" evidence="7">
    <location>
        <begin position="11"/>
        <end position="220"/>
    </location>
</feature>
<dbReference type="Pfam" id="PF01545">
    <property type="entry name" value="Cation_efflux"/>
    <property type="match status" value="1"/>
</dbReference>
<evidence type="ECO:0000259" key="8">
    <source>
        <dbReference type="Pfam" id="PF16916"/>
    </source>
</evidence>
<feature type="transmembrane region" description="Helical" evidence="6">
    <location>
        <begin position="77"/>
        <end position="94"/>
    </location>
</feature>
<dbReference type="NCBIfam" id="TIGR01297">
    <property type="entry name" value="CDF"/>
    <property type="match status" value="1"/>
</dbReference>
<keyword evidence="2" id="KW-0813">Transport</keyword>
<dbReference type="GO" id="GO:0016020">
    <property type="term" value="C:membrane"/>
    <property type="evidence" value="ECO:0007669"/>
    <property type="project" value="UniProtKB-SubCell"/>
</dbReference>
<evidence type="ECO:0000256" key="4">
    <source>
        <dbReference type="ARBA" id="ARBA00022989"/>
    </source>
</evidence>
<dbReference type="InterPro" id="IPR040177">
    <property type="entry name" value="SLC30A9"/>
</dbReference>
<reference evidence="9 10" key="1">
    <citation type="journal article" date="2016" name="Nat. Commun.">
        <title>Thousands of microbial genomes shed light on interconnected biogeochemical processes in an aquifer system.</title>
        <authorList>
            <person name="Anantharaman K."/>
            <person name="Brown C.T."/>
            <person name="Hug L.A."/>
            <person name="Sharon I."/>
            <person name="Castelle C.J."/>
            <person name="Probst A.J."/>
            <person name="Thomas B.C."/>
            <person name="Singh A."/>
            <person name="Wilkins M.J."/>
            <person name="Karaoz U."/>
            <person name="Brodie E.L."/>
            <person name="Williams K.H."/>
            <person name="Hubbard S.S."/>
            <person name="Banfield J.F."/>
        </authorList>
    </citation>
    <scope>NUCLEOTIDE SEQUENCE [LARGE SCALE GENOMIC DNA]</scope>
</reference>
<dbReference type="InterPro" id="IPR027469">
    <property type="entry name" value="Cation_efflux_TMD_sf"/>
</dbReference>
<keyword evidence="5 6" id="KW-0472">Membrane</keyword>